<keyword evidence="2" id="KW-1185">Reference proteome</keyword>
<name>A0AAV9U828_9PEZI</name>
<proteinExistence type="predicted"/>
<dbReference type="EMBL" id="JAVHNQ010000011">
    <property type="protein sequence ID" value="KAK6336191.1"/>
    <property type="molecule type" value="Genomic_DNA"/>
</dbReference>
<accession>A0AAV9U828</accession>
<evidence type="ECO:0000313" key="2">
    <source>
        <dbReference type="Proteomes" id="UP001375240"/>
    </source>
</evidence>
<reference evidence="1 2" key="1">
    <citation type="submission" date="2019-10" db="EMBL/GenBank/DDBJ databases">
        <authorList>
            <person name="Palmer J.M."/>
        </authorList>
    </citation>
    <scope>NUCLEOTIDE SEQUENCE [LARGE SCALE GENOMIC DNA]</scope>
    <source>
        <strain evidence="1 2">TWF696</strain>
    </source>
</reference>
<protein>
    <submittedName>
        <fullName evidence="1">Uncharacterized protein</fullName>
    </submittedName>
</protein>
<organism evidence="1 2">
    <name type="scientific">Orbilia brochopaga</name>
    <dbReference type="NCBI Taxonomy" id="3140254"/>
    <lineage>
        <taxon>Eukaryota</taxon>
        <taxon>Fungi</taxon>
        <taxon>Dikarya</taxon>
        <taxon>Ascomycota</taxon>
        <taxon>Pezizomycotina</taxon>
        <taxon>Orbiliomycetes</taxon>
        <taxon>Orbiliales</taxon>
        <taxon>Orbiliaceae</taxon>
        <taxon>Orbilia</taxon>
    </lineage>
</organism>
<gene>
    <name evidence="1" type="ORF">TWF696_001754</name>
</gene>
<sequence>MAATLNAKKIFGDVVSKGVGNLMIDYTKDPAKLTTSTENSINIALAPSFGKLREDVKKLDDALVGIVAISTKEIEKLAPIDRTFEKMRSILLQNPAIEAWVDETGNTGDYHATDALIKSSTNDFKFDGSPDSAIVEEALTFMSKLIKDPDVVDSLKFDKKAMANIVAQSGATVRNFETFFSASEYEEKNVLEVGVLRYPDLDNPFVKLYRVKFSAVRDCKRIIWHETNKNYLKGEVDIQKFKPRDSTWANVTKDLRQKAVASVIAMLDDL</sequence>
<comment type="caution">
    <text evidence="1">The sequence shown here is derived from an EMBL/GenBank/DDBJ whole genome shotgun (WGS) entry which is preliminary data.</text>
</comment>
<dbReference type="Proteomes" id="UP001375240">
    <property type="component" value="Unassembled WGS sequence"/>
</dbReference>
<dbReference type="AlphaFoldDB" id="A0AAV9U828"/>
<evidence type="ECO:0000313" key="1">
    <source>
        <dbReference type="EMBL" id="KAK6336191.1"/>
    </source>
</evidence>